<feature type="compositionally biased region" description="Low complexity" evidence="1">
    <location>
        <begin position="12"/>
        <end position="21"/>
    </location>
</feature>
<dbReference type="Pfam" id="PF00168">
    <property type="entry name" value="C2"/>
    <property type="match status" value="1"/>
</dbReference>
<organism evidence="3 4">
    <name type="scientific">Centaurea solstitialis</name>
    <name type="common">yellow star-thistle</name>
    <dbReference type="NCBI Taxonomy" id="347529"/>
    <lineage>
        <taxon>Eukaryota</taxon>
        <taxon>Viridiplantae</taxon>
        <taxon>Streptophyta</taxon>
        <taxon>Embryophyta</taxon>
        <taxon>Tracheophyta</taxon>
        <taxon>Spermatophyta</taxon>
        <taxon>Magnoliopsida</taxon>
        <taxon>eudicotyledons</taxon>
        <taxon>Gunneridae</taxon>
        <taxon>Pentapetalae</taxon>
        <taxon>asterids</taxon>
        <taxon>campanulids</taxon>
        <taxon>Asterales</taxon>
        <taxon>Asteraceae</taxon>
        <taxon>Carduoideae</taxon>
        <taxon>Cardueae</taxon>
        <taxon>Centaureinae</taxon>
        <taxon>Centaurea</taxon>
    </lineage>
</organism>
<dbReference type="InterPro" id="IPR035892">
    <property type="entry name" value="C2_domain_sf"/>
</dbReference>
<proteinExistence type="predicted"/>
<sequence length="360" mass="39275">MEATIHPPPPASSSSPSVQPPSAATAAAAYQHLEINLISAQDLSLSGRSMKTYAMAWLHPNRKLSTLVDTKGNSNPTWNEKLMFKIDDEFLFSESSSLTVEIYNVSWFRDVIIGSVNVLIDDLITPSHKNHRAGSRFVTLQVRRPSGPPQGILNMGYTLGNANEQGVPLYSEFSGDNKPETTTEVVDEGKLRVNEKIHLWRSRSVDELDGDEDDDDGSGSVYNGSMLNGSDICSDVGPSASIVAMEIAQKSQQPPPRSPRPPPTARQRPVMRNVEDGGSSILGEFTMEEALARGWVVNYPANDKVVRRRNNPRRHSDGGGLFSCFALGIEFHIACGSGNGNRQSSSNPKRTRARNRKGSG</sequence>
<dbReference type="GO" id="GO:0006952">
    <property type="term" value="P:defense response"/>
    <property type="evidence" value="ECO:0007669"/>
    <property type="project" value="InterPro"/>
</dbReference>
<comment type="caution">
    <text evidence="3">The sequence shown here is derived from an EMBL/GenBank/DDBJ whole genome shotgun (WGS) entry which is preliminary data.</text>
</comment>
<evidence type="ECO:0000313" key="4">
    <source>
        <dbReference type="Proteomes" id="UP001172457"/>
    </source>
</evidence>
<gene>
    <name evidence="3" type="ORF">OSB04_025753</name>
</gene>
<dbReference type="Proteomes" id="UP001172457">
    <property type="component" value="Chromosome 6"/>
</dbReference>
<name>A0AA38T215_9ASTR</name>
<dbReference type="PANTHER" id="PTHR32246:SF103">
    <property type="entry name" value="CALCIUM-DEPENDENT LIPID-BINDING (CALB DOMAIN) FAMILY PROTEIN"/>
    <property type="match status" value="1"/>
</dbReference>
<feature type="region of interest" description="Disordered" evidence="1">
    <location>
        <begin position="248"/>
        <end position="277"/>
    </location>
</feature>
<dbReference type="PANTHER" id="PTHR32246">
    <property type="entry name" value="INGRESSION PROTEIN FIC1"/>
    <property type="match status" value="1"/>
</dbReference>
<feature type="compositionally biased region" description="Basic residues" evidence="1">
    <location>
        <begin position="349"/>
        <end position="360"/>
    </location>
</feature>
<feature type="domain" description="C2" evidence="2">
    <location>
        <begin position="10"/>
        <end position="133"/>
    </location>
</feature>
<dbReference type="SMART" id="SM00239">
    <property type="entry name" value="C2"/>
    <property type="match status" value="1"/>
</dbReference>
<dbReference type="PROSITE" id="PS50004">
    <property type="entry name" value="C2"/>
    <property type="match status" value="1"/>
</dbReference>
<feature type="compositionally biased region" description="Pro residues" evidence="1">
    <location>
        <begin position="253"/>
        <end position="264"/>
    </location>
</feature>
<evidence type="ECO:0000256" key="1">
    <source>
        <dbReference type="SAM" id="MobiDB-lite"/>
    </source>
</evidence>
<dbReference type="EMBL" id="JARYMX010000006">
    <property type="protein sequence ID" value="KAJ9546046.1"/>
    <property type="molecule type" value="Genomic_DNA"/>
</dbReference>
<reference evidence="3" key="1">
    <citation type="submission" date="2023-03" db="EMBL/GenBank/DDBJ databases">
        <title>Chromosome-scale reference genome and RAD-based genetic map of yellow starthistle (Centaurea solstitialis) reveal putative structural variation and QTLs associated with invader traits.</title>
        <authorList>
            <person name="Reatini B."/>
            <person name="Cang F.A."/>
            <person name="Jiang Q."/>
            <person name="Mckibben M.T.W."/>
            <person name="Barker M.S."/>
            <person name="Rieseberg L.H."/>
            <person name="Dlugosch K.M."/>
        </authorList>
    </citation>
    <scope>NUCLEOTIDE SEQUENCE</scope>
    <source>
        <strain evidence="3">CAN-66</strain>
        <tissue evidence="3">Leaf</tissue>
    </source>
</reference>
<dbReference type="Gene3D" id="2.60.40.150">
    <property type="entry name" value="C2 domain"/>
    <property type="match status" value="1"/>
</dbReference>
<dbReference type="InterPro" id="IPR044750">
    <property type="entry name" value="C2_SRC2/BAP"/>
</dbReference>
<feature type="region of interest" description="Disordered" evidence="1">
    <location>
        <begin position="337"/>
        <end position="360"/>
    </location>
</feature>
<dbReference type="SUPFAM" id="SSF49562">
    <property type="entry name" value="C2 domain (Calcium/lipid-binding domain, CaLB)"/>
    <property type="match status" value="1"/>
</dbReference>
<dbReference type="AlphaFoldDB" id="A0AA38T215"/>
<dbReference type="InterPro" id="IPR000008">
    <property type="entry name" value="C2_dom"/>
</dbReference>
<feature type="compositionally biased region" description="Pro residues" evidence="1">
    <location>
        <begin position="1"/>
        <end position="11"/>
    </location>
</feature>
<evidence type="ECO:0000259" key="2">
    <source>
        <dbReference type="PROSITE" id="PS50004"/>
    </source>
</evidence>
<dbReference type="CDD" id="cd04051">
    <property type="entry name" value="C2_SRC2_like"/>
    <property type="match status" value="1"/>
</dbReference>
<keyword evidence="4" id="KW-1185">Reference proteome</keyword>
<evidence type="ECO:0000313" key="3">
    <source>
        <dbReference type="EMBL" id="KAJ9546046.1"/>
    </source>
</evidence>
<protein>
    <recommendedName>
        <fullName evidence="2">C2 domain-containing protein</fullName>
    </recommendedName>
</protein>
<feature type="region of interest" description="Disordered" evidence="1">
    <location>
        <begin position="1"/>
        <end position="21"/>
    </location>
</feature>
<accession>A0AA38T215</accession>